<accession>A0A3L7DZX6</accession>
<proteinExistence type="predicted"/>
<name>A0A3L7DZX6_9GAMM</name>
<dbReference type="Proteomes" id="UP000265509">
    <property type="component" value="Unassembled WGS sequence"/>
</dbReference>
<keyword evidence="2" id="KW-0067">ATP-binding</keyword>
<dbReference type="InterPro" id="IPR006935">
    <property type="entry name" value="Helicase/UvrB_N"/>
</dbReference>
<organism evidence="2 3">
    <name type="scientific">Seongchinamella sediminis</name>
    <dbReference type="NCBI Taxonomy" id="2283635"/>
    <lineage>
        <taxon>Bacteria</taxon>
        <taxon>Pseudomonadati</taxon>
        <taxon>Pseudomonadota</taxon>
        <taxon>Gammaproteobacteria</taxon>
        <taxon>Cellvibrionales</taxon>
        <taxon>Halieaceae</taxon>
        <taxon>Seongchinamella</taxon>
    </lineage>
</organism>
<dbReference type="AlphaFoldDB" id="A0A3L7DZX6"/>
<keyword evidence="2" id="KW-0347">Helicase</keyword>
<dbReference type="Pfam" id="PF00271">
    <property type="entry name" value="Helicase_C"/>
    <property type="match status" value="1"/>
</dbReference>
<reference evidence="2 3" key="1">
    <citation type="submission" date="2018-07" db="EMBL/GenBank/DDBJ databases">
        <title>Halioglobus sp. genome submission.</title>
        <authorList>
            <person name="Ye M.-Q."/>
            <person name="Du Z.-J."/>
        </authorList>
    </citation>
    <scope>NUCLEOTIDE SEQUENCE [LARGE SCALE GENOMIC DNA]</scope>
    <source>
        <strain evidence="2 3">U0301</strain>
    </source>
</reference>
<evidence type="ECO:0000313" key="3">
    <source>
        <dbReference type="Proteomes" id="UP000265509"/>
    </source>
</evidence>
<dbReference type="Pfam" id="PF04851">
    <property type="entry name" value="ResIII"/>
    <property type="match status" value="1"/>
</dbReference>
<dbReference type="SUPFAM" id="SSF52540">
    <property type="entry name" value="P-loop containing nucleoside triphosphate hydrolases"/>
    <property type="match status" value="1"/>
</dbReference>
<dbReference type="InterPro" id="IPR050742">
    <property type="entry name" value="Helicase_Restrict-Modif_Enz"/>
</dbReference>
<sequence>MKIKLRNWQREAHNKAIDWLVARGEDRHFLINAAPGAGKTLASCAIAETLIQMGEIERVIVIAPRAEVVNQWADDFRFVTGRHMAKVTAADGDIEGLSVDVCATWAAIQDLLPELQAVCRANKTLVICDEHHHAAVEAAWGRGADGAFADGRYVLVLTGTPIRSDGAESVWLAYDDAGAIDHPEDGTYTLTYGEAVDLGYCRPVTFHRHEGKFTVDLDGQEVKVSGHEKAELPPELKRVHGLQKALDFYRLAKTPQFEKDQVTPLQDGYQATMVEWGSNKLSELRHRMPEAGGLIIAPSIQMAEYMVDLLERIEGEKPILVHSQMPNPNAKIRAFRNTDKRWLVSVAMVSEGVDIKRLRVLLYLPNALTELAFRQAVGRVVRTMGSDDDTRAYVVMPSFQLFEDFARRVEEEMSPAARKGGDTPKHKVCKECGHECELGAAACPVCGHEFPKAPERLKPCSDCGALNPMTAKSCHACGNSFEHAFKLTLDEALRTGAIVRGIDIEEEEVQSAEEIAPIVRGRILRSGDQRLVKIIQTLPDESWARLRSILEAN</sequence>
<dbReference type="GO" id="GO:0016787">
    <property type="term" value="F:hydrolase activity"/>
    <property type="evidence" value="ECO:0007669"/>
    <property type="project" value="InterPro"/>
</dbReference>
<dbReference type="InterPro" id="IPR014001">
    <property type="entry name" value="Helicase_ATP-bd"/>
</dbReference>
<protein>
    <submittedName>
        <fullName evidence="2">RNA helicase</fullName>
    </submittedName>
</protein>
<dbReference type="GO" id="GO:0005524">
    <property type="term" value="F:ATP binding"/>
    <property type="evidence" value="ECO:0007669"/>
    <property type="project" value="InterPro"/>
</dbReference>
<dbReference type="InterPro" id="IPR027417">
    <property type="entry name" value="P-loop_NTPase"/>
</dbReference>
<dbReference type="RefSeq" id="WP_117955067.1">
    <property type="nucleotide sequence ID" value="NZ_QRAN01000012.1"/>
</dbReference>
<dbReference type="OrthoDB" id="5165890at2"/>
<dbReference type="GO" id="GO:0003677">
    <property type="term" value="F:DNA binding"/>
    <property type="evidence" value="ECO:0007669"/>
    <property type="project" value="InterPro"/>
</dbReference>
<comment type="caution">
    <text evidence="2">The sequence shown here is derived from an EMBL/GenBank/DDBJ whole genome shotgun (WGS) entry which is preliminary data.</text>
</comment>
<dbReference type="SUPFAM" id="SSF144020">
    <property type="entry name" value="FdhE-like"/>
    <property type="match status" value="1"/>
</dbReference>
<dbReference type="InterPro" id="IPR001650">
    <property type="entry name" value="Helicase_C-like"/>
</dbReference>
<keyword evidence="3" id="KW-1185">Reference proteome</keyword>
<dbReference type="SMART" id="SM00487">
    <property type="entry name" value="DEXDc"/>
    <property type="match status" value="1"/>
</dbReference>
<evidence type="ECO:0000259" key="1">
    <source>
        <dbReference type="PROSITE" id="PS51192"/>
    </source>
</evidence>
<dbReference type="PROSITE" id="PS51192">
    <property type="entry name" value="HELICASE_ATP_BIND_1"/>
    <property type="match status" value="1"/>
</dbReference>
<dbReference type="PANTHER" id="PTHR47396:SF1">
    <property type="entry name" value="ATP-DEPENDENT HELICASE IRC3-RELATED"/>
    <property type="match status" value="1"/>
</dbReference>
<dbReference type="GO" id="GO:0004386">
    <property type="term" value="F:helicase activity"/>
    <property type="evidence" value="ECO:0007669"/>
    <property type="project" value="UniProtKB-KW"/>
</dbReference>
<dbReference type="InterPro" id="IPR024064">
    <property type="entry name" value="FdhE-like_sf"/>
</dbReference>
<keyword evidence="2" id="KW-0378">Hydrolase</keyword>
<dbReference type="PANTHER" id="PTHR47396">
    <property type="entry name" value="TYPE I RESTRICTION ENZYME ECOKI R PROTEIN"/>
    <property type="match status" value="1"/>
</dbReference>
<gene>
    <name evidence="2" type="ORF">DWB85_12410</name>
</gene>
<dbReference type="GO" id="GO:0005829">
    <property type="term" value="C:cytosol"/>
    <property type="evidence" value="ECO:0007669"/>
    <property type="project" value="TreeGrafter"/>
</dbReference>
<dbReference type="EMBL" id="QRAN01000012">
    <property type="protein sequence ID" value="RLQ21551.1"/>
    <property type="molecule type" value="Genomic_DNA"/>
</dbReference>
<evidence type="ECO:0000313" key="2">
    <source>
        <dbReference type="EMBL" id="RLQ21551.1"/>
    </source>
</evidence>
<dbReference type="Gene3D" id="3.40.50.300">
    <property type="entry name" value="P-loop containing nucleotide triphosphate hydrolases"/>
    <property type="match status" value="2"/>
</dbReference>
<feature type="domain" description="Helicase ATP-binding" evidence="1">
    <location>
        <begin position="20"/>
        <end position="179"/>
    </location>
</feature>
<keyword evidence="2" id="KW-0547">Nucleotide-binding</keyword>